<proteinExistence type="predicted"/>
<protein>
    <submittedName>
        <fullName evidence="1">Trypsin-like peptidase domain-containing protein</fullName>
    </submittedName>
</protein>
<organism evidence="1 2">
    <name type="scientific">Actinocrinis puniceicyclus</name>
    <dbReference type="NCBI Taxonomy" id="977794"/>
    <lineage>
        <taxon>Bacteria</taxon>
        <taxon>Bacillati</taxon>
        <taxon>Actinomycetota</taxon>
        <taxon>Actinomycetes</taxon>
        <taxon>Catenulisporales</taxon>
        <taxon>Actinospicaceae</taxon>
        <taxon>Actinocrinis</taxon>
    </lineage>
</organism>
<comment type="caution">
    <text evidence="1">The sequence shown here is derived from an EMBL/GenBank/DDBJ whole genome shotgun (WGS) entry which is preliminary data.</text>
</comment>
<gene>
    <name evidence="1" type="ORF">KGA66_28190</name>
</gene>
<dbReference type="Proteomes" id="UP000677913">
    <property type="component" value="Unassembled WGS sequence"/>
</dbReference>
<dbReference type="AlphaFoldDB" id="A0A8J7WW19"/>
<dbReference type="Gene3D" id="2.120.10.70">
    <property type="entry name" value="Fucose-specific lectin"/>
    <property type="match status" value="2"/>
</dbReference>
<evidence type="ECO:0000313" key="1">
    <source>
        <dbReference type="EMBL" id="MBS2966947.1"/>
    </source>
</evidence>
<dbReference type="SUPFAM" id="SSF89372">
    <property type="entry name" value="Fucose-specific lectin"/>
    <property type="match status" value="1"/>
</dbReference>
<dbReference type="InterPro" id="IPR009003">
    <property type="entry name" value="Peptidase_S1_PA"/>
</dbReference>
<dbReference type="EMBL" id="JAGSXH010000234">
    <property type="protein sequence ID" value="MBS2966947.1"/>
    <property type="molecule type" value="Genomic_DNA"/>
</dbReference>
<dbReference type="Pfam" id="PF13365">
    <property type="entry name" value="Trypsin_2"/>
    <property type="match status" value="1"/>
</dbReference>
<dbReference type="RefSeq" id="WP_211472504.1">
    <property type="nucleotide sequence ID" value="NZ_JAGSXH010000234.1"/>
</dbReference>
<reference evidence="1" key="1">
    <citation type="submission" date="2021-04" db="EMBL/GenBank/DDBJ databases">
        <title>Genome based classification of Actinospica acidithermotolerans sp. nov., an actinobacterium isolated from an Indonesian hot spring.</title>
        <authorList>
            <person name="Kusuma A.B."/>
            <person name="Putra K.E."/>
            <person name="Nafisah S."/>
            <person name="Loh J."/>
            <person name="Nouioui I."/>
            <person name="Goodfellow M."/>
        </authorList>
    </citation>
    <scope>NUCLEOTIDE SEQUENCE</scope>
    <source>
        <strain evidence="1">DSM 45618</strain>
    </source>
</reference>
<dbReference type="Gene3D" id="2.40.10.10">
    <property type="entry name" value="Trypsin-like serine proteases"/>
    <property type="match status" value="2"/>
</dbReference>
<dbReference type="InterPro" id="IPR043504">
    <property type="entry name" value="Peptidase_S1_PA_chymotrypsin"/>
</dbReference>
<sequence>MSERAEAADAWRARIWSPYGEVAGAGVLISQQHVLTCAHVVNPDDEQDSKIVPAPPGQIEIDFPGLRHPVKHRAHVLEGGWFPKRGQDADIAILRLDEPVAIPNAVLRPSAGRVGHQLSVFGYTVNNERGVRTWLRQGEAPAPETDWVQLRADSPTDKRVERGFSGAGVVDAEDGAILGIIVTFDEDERAHVSWMLPTETITRYWPLMMNRIEIAERRFVIEPLDLTAVASCAPWPDSHEVSAVTASGRLIRRWWDCGGTWSHWYDAAPPARPADLSAFSRAAGEMDCVTADEYGRVWHSSRRAGRWGNWEPIRPPDTAQDRLRIASPVIARVTTVSSGPSHAELFAVTSAGELIHRWHWAENAEVKLEWSTWHLFKTQTRVSDVGAASMRPGHVLCVIADEHGRCWRAEHNGGRWSSWEEPMRIPEGTKSPAIKRVAAASLAPGHHEVFAVTSAGELIHRWQREGSDWSAWHTFETPEPVADVAASTQPDGTYECLIASTTGRLWYARFDNATYWSAWATLGTLPLPER</sequence>
<dbReference type="SUPFAM" id="SSF50494">
    <property type="entry name" value="Trypsin-like serine proteases"/>
    <property type="match status" value="1"/>
</dbReference>
<name>A0A8J7WW19_9ACTN</name>
<accession>A0A8J7WW19</accession>
<keyword evidence="2" id="KW-1185">Reference proteome</keyword>
<evidence type="ECO:0000313" key="2">
    <source>
        <dbReference type="Proteomes" id="UP000677913"/>
    </source>
</evidence>